<keyword evidence="3" id="KW-1185">Reference proteome</keyword>
<proteinExistence type="predicted"/>
<reference evidence="2" key="1">
    <citation type="submission" date="2023-11" db="EMBL/GenBank/DDBJ databases">
        <authorList>
            <person name="Alioto T."/>
            <person name="Alioto T."/>
            <person name="Gomez Garrido J."/>
        </authorList>
    </citation>
    <scope>NUCLEOTIDE SEQUENCE</scope>
</reference>
<evidence type="ECO:0000313" key="3">
    <source>
        <dbReference type="Proteomes" id="UP001296104"/>
    </source>
</evidence>
<accession>A0AAI8Z2Y1</accession>
<dbReference type="PANTHER" id="PTHR42345:SF2">
    <property type="entry name" value="HELICASE-LIKE PROTEIN"/>
    <property type="match status" value="1"/>
</dbReference>
<protein>
    <submittedName>
        <fullName evidence="2">Uncharacterized protein</fullName>
    </submittedName>
</protein>
<feature type="region of interest" description="Disordered" evidence="1">
    <location>
        <begin position="867"/>
        <end position="895"/>
    </location>
</feature>
<dbReference type="AlphaFoldDB" id="A0AAI8Z2Y1"/>
<sequence length="1059" mass="117123">MFFSLGSSKDGRGSRKESLASIFQHVSGKNNKKSKSAMSMVQTADEFLMVVPDPPSRKPKRSQIAGFFRGWGNGWMSNKTRYRASRIIKPPSPGGHRPQQMRALDIDDSVLERVMGKTKDEKKQASENFILQQKIRARSRSRTRGACSLDEPQVDGQRGRTKPLTTEEAQEMFVGAPYFNVGKVKSGYRPQVVFVDEKSKVLAPGSTDHRDLSHASFLLSTLGAEPVKRDAKAVLQSSRAALRELPSMLSSHGTETGTTSFEHFLQLAISDDIRYTVELPRFENRKLLYADPGQLGLQEMNTDSNVERLAELETLLKTKYSDDDTVMAMTNEQQISRMGEELFTRILCPPKSMSIKDTTLKVQIEALQNILGMKEVWPDFGLPDTRLKIGQSLWSGPINNARRPSLFDKDHEPSEREIVLLQITLAAELLIRLAIVRAVSFTRNSATTFLSLSDRLAIESQRTAKVNWDLVLAERFLENVEVSIKASDKPSKNGLFSVLSQLTSKERSEPFYQPRNQERQISGLVHFAESLHWPNAARLEKELLAKLVESTEDDAADIGGGDRGVNEAVLQRRPSGFTGDLDPNNTSEKAQRFLGMRRSSRSSRPGSRSGSRPGSRSGSRQGTARSEHGGPRFFGGRQDTVHNMHLHKTVDNETSGGEVNVGGWMSRTWLCGLVMPGEAASDFLISAVLENTPHALNTIGDVANLQSGFVYQGRSYWSKSSVIGRVMAASKDAVECMGWISVAGMPRGHKEGWVASEIRDVPYCDDSMARMTDPEAVAKDSDPMGSGERMAVQQTDFTTPHDGLPVMGNEVRSQGLAFTESEFAGEAPIPSITFSSPINSKLSTLTVTITYNVHFVSSYPCHPEMRKPKIITKPKAKPKPKRKPAPEPDFSGDLLPSDFVIQYEAEQYESEEEEEEEEMEILGEIGPQDSARCSTSPSGGYIMADEAMREVPPPPCHSLHVDYKYETIPVATLMTEPPEERPRALSVPDARAAHPEATAEEEARVVVLDCRGTEDLQLLGRAWCSKVAENAIVAKVGRTCLACSIREAKALGFSVVIRI</sequence>
<feature type="compositionally biased region" description="Basic residues" evidence="1">
    <location>
        <begin position="868"/>
        <end position="883"/>
    </location>
</feature>
<feature type="compositionally biased region" description="Low complexity" evidence="1">
    <location>
        <begin position="602"/>
        <end position="620"/>
    </location>
</feature>
<gene>
    <name evidence="2" type="ORF">LECACI_7A006640</name>
</gene>
<feature type="region of interest" description="Disordered" evidence="1">
    <location>
        <begin position="141"/>
        <end position="161"/>
    </location>
</feature>
<comment type="caution">
    <text evidence="2">The sequence shown here is derived from an EMBL/GenBank/DDBJ whole genome shotgun (WGS) entry which is preliminary data.</text>
</comment>
<name>A0AAI8Z2Y1_9PEZI</name>
<dbReference type="PANTHER" id="PTHR42345">
    <property type="entry name" value="TPR_REGION DOMAIN-CONTAINING PROTEIN"/>
    <property type="match status" value="1"/>
</dbReference>
<dbReference type="EMBL" id="CAVMBE010000049">
    <property type="protein sequence ID" value="CAK4031482.1"/>
    <property type="molecule type" value="Genomic_DNA"/>
</dbReference>
<dbReference type="Proteomes" id="UP001296104">
    <property type="component" value="Unassembled WGS sequence"/>
</dbReference>
<organism evidence="2 3">
    <name type="scientific">Lecanosticta acicola</name>
    <dbReference type="NCBI Taxonomy" id="111012"/>
    <lineage>
        <taxon>Eukaryota</taxon>
        <taxon>Fungi</taxon>
        <taxon>Dikarya</taxon>
        <taxon>Ascomycota</taxon>
        <taxon>Pezizomycotina</taxon>
        <taxon>Dothideomycetes</taxon>
        <taxon>Dothideomycetidae</taxon>
        <taxon>Mycosphaerellales</taxon>
        <taxon>Mycosphaerellaceae</taxon>
        <taxon>Lecanosticta</taxon>
    </lineage>
</organism>
<evidence type="ECO:0000256" key="1">
    <source>
        <dbReference type="SAM" id="MobiDB-lite"/>
    </source>
</evidence>
<evidence type="ECO:0000313" key="2">
    <source>
        <dbReference type="EMBL" id="CAK4031482.1"/>
    </source>
</evidence>
<feature type="region of interest" description="Disordered" evidence="1">
    <location>
        <begin position="592"/>
        <end position="642"/>
    </location>
</feature>